<dbReference type="InterPro" id="IPR016041">
    <property type="entry name" value="Ac-CoA_synth_d_su_TIM-brl"/>
</dbReference>
<dbReference type="Gene3D" id="3.20.20.20">
    <property type="entry name" value="Dihydropteroate synthase-like"/>
    <property type="match status" value="1"/>
</dbReference>
<dbReference type="AlphaFoldDB" id="A0A2G9YI80"/>
<feature type="binding site" evidence="6">
    <location>
        <begin position="369"/>
        <end position="372"/>
    </location>
    <ligand>
        <name>5-methoxybenzimidazolylcob(I)amide</name>
        <dbReference type="ChEBI" id="CHEBI:157765"/>
    </ligand>
</feature>
<comment type="caution">
    <text evidence="9">The sequence shown here is derived from an EMBL/GenBank/DDBJ whole genome shotgun (WGS) entry which is preliminary data.</text>
</comment>
<dbReference type="InterPro" id="IPR016218">
    <property type="entry name" value="AcylCoA_decarb/synth_gsu"/>
</dbReference>
<dbReference type="InterPro" id="IPR007202">
    <property type="entry name" value="4Fe-4S_dom"/>
</dbReference>
<dbReference type="PANTHER" id="PTHR36214:SF3">
    <property type="entry name" value="ACETYL-COA DECARBONYLASE_SYNTHASE COMPLEX SUBUNIT GAMMA"/>
    <property type="match status" value="1"/>
</dbReference>
<feature type="binding site" evidence="7">
    <location>
        <position position="17"/>
    </location>
    <ligand>
        <name>[4Fe-4S] cluster</name>
        <dbReference type="ChEBI" id="CHEBI:49883"/>
    </ligand>
</feature>
<accession>A0A2G9YI80</accession>
<feature type="domain" description="4Fe-4S" evidence="8">
    <location>
        <begin position="1"/>
        <end position="59"/>
    </location>
</feature>
<dbReference type="PANTHER" id="PTHR36214">
    <property type="match status" value="1"/>
</dbReference>
<dbReference type="GO" id="GO:0005506">
    <property type="term" value="F:iron ion binding"/>
    <property type="evidence" value="ECO:0007669"/>
    <property type="project" value="InterPro"/>
</dbReference>
<feature type="binding site" evidence="6">
    <location>
        <position position="432"/>
    </location>
    <ligand>
        <name>5-methoxybenzimidazolylcob(I)amide</name>
        <dbReference type="ChEBI" id="CHEBI:157765"/>
    </ligand>
</feature>
<dbReference type="Pfam" id="PF03599">
    <property type="entry name" value="CdhD"/>
    <property type="match status" value="1"/>
</dbReference>
<dbReference type="InterPro" id="IPR051069">
    <property type="entry name" value="ACDS_complex_subunit"/>
</dbReference>
<dbReference type="PIRSF" id="PIRSF000376">
    <property type="entry name" value="AcCoA_decarb_gamma"/>
    <property type="match status" value="1"/>
</dbReference>
<gene>
    <name evidence="9" type="ORF">COX41_05745</name>
</gene>
<proteinExistence type="predicted"/>
<evidence type="ECO:0000256" key="4">
    <source>
        <dbReference type="ARBA" id="ARBA00023014"/>
    </source>
</evidence>
<keyword evidence="2 7" id="KW-0479">Metal-binding</keyword>
<evidence type="ECO:0000256" key="7">
    <source>
        <dbReference type="PIRSR" id="PIRSR000376-2"/>
    </source>
</evidence>
<dbReference type="PROSITE" id="PS51656">
    <property type="entry name" value="4FE4S"/>
    <property type="match status" value="1"/>
</dbReference>
<dbReference type="Pfam" id="PF04060">
    <property type="entry name" value="FeS"/>
    <property type="match status" value="1"/>
</dbReference>
<keyword evidence="5" id="KW-0170">Cobalt</keyword>
<dbReference type="GO" id="GO:0046356">
    <property type="term" value="P:acetyl-CoA catabolic process"/>
    <property type="evidence" value="ECO:0007669"/>
    <property type="project" value="InterPro"/>
</dbReference>
<dbReference type="EMBL" id="PCRK01000148">
    <property type="protein sequence ID" value="PIP18904.1"/>
    <property type="molecule type" value="Genomic_DNA"/>
</dbReference>
<feature type="binding site" evidence="6">
    <location>
        <position position="339"/>
    </location>
    <ligand>
        <name>5-methoxybenzimidazolylcob(I)amide</name>
        <dbReference type="ChEBI" id="CHEBI:157765"/>
    </ligand>
</feature>
<keyword evidence="3 7" id="KW-0408">Iron</keyword>
<evidence type="ECO:0000256" key="2">
    <source>
        <dbReference type="ARBA" id="ARBA00022723"/>
    </source>
</evidence>
<evidence type="ECO:0000256" key="3">
    <source>
        <dbReference type="ARBA" id="ARBA00023004"/>
    </source>
</evidence>
<keyword evidence="1 7" id="KW-0004">4Fe-4S</keyword>
<dbReference type="GO" id="GO:0051539">
    <property type="term" value="F:4 iron, 4 sulfur cluster binding"/>
    <property type="evidence" value="ECO:0007669"/>
    <property type="project" value="UniProtKB-KW"/>
</dbReference>
<reference evidence="9 10" key="1">
    <citation type="submission" date="2017-09" db="EMBL/GenBank/DDBJ databases">
        <title>Depth-based differentiation of microbial function through sediment-hosted aquifers and enrichment of novel symbionts in the deep terrestrial subsurface.</title>
        <authorList>
            <person name="Probst A.J."/>
            <person name="Ladd B."/>
            <person name="Jarett J.K."/>
            <person name="Geller-Mcgrath D.E."/>
            <person name="Sieber C.M."/>
            <person name="Emerson J.B."/>
            <person name="Anantharaman K."/>
            <person name="Thomas B.C."/>
            <person name="Malmstrom R."/>
            <person name="Stieglmeier M."/>
            <person name="Klingl A."/>
            <person name="Woyke T."/>
            <person name="Ryan C.M."/>
            <person name="Banfield J.F."/>
        </authorList>
    </citation>
    <scope>NUCLEOTIDE SEQUENCE [LARGE SCALE GENOMIC DNA]</scope>
    <source>
        <strain evidence="9">CG23_combo_of_CG06-09_8_20_14_all_41_10</strain>
    </source>
</reference>
<evidence type="ECO:0000256" key="1">
    <source>
        <dbReference type="ARBA" id="ARBA00022485"/>
    </source>
</evidence>
<evidence type="ECO:0000256" key="5">
    <source>
        <dbReference type="ARBA" id="ARBA00023285"/>
    </source>
</evidence>
<dbReference type="SUPFAM" id="SSF51717">
    <property type="entry name" value="Dihydropteroate synthetase-like"/>
    <property type="match status" value="1"/>
</dbReference>
<evidence type="ECO:0000313" key="9">
    <source>
        <dbReference type="EMBL" id="PIP18904.1"/>
    </source>
</evidence>
<dbReference type="Proteomes" id="UP000231292">
    <property type="component" value="Unassembled WGS sequence"/>
</dbReference>
<organism evidence="9 10">
    <name type="scientific">Candidatus Sherwoodlollariibacterium unditelluris</name>
    <dbReference type="NCBI Taxonomy" id="1974757"/>
    <lineage>
        <taxon>Bacteria</taxon>
        <taxon>Pseudomonadati</taxon>
        <taxon>Candidatus Omnitrophota</taxon>
        <taxon>Candidatus Sherwoodlollariibacterium</taxon>
    </lineage>
</organism>
<feature type="binding site" evidence="7">
    <location>
        <position position="42"/>
    </location>
    <ligand>
        <name>[4Fe-4S] cluster</name>
        <dbReference type="ChEBI" id="CHEBI:49883"/>
    </ligand>
</feature>
<protein>
    <submittedName>
        <fullName evidence="9">Acetyl-CoA decarbonylase/synthase complex subunit gamma</fullName>
    </submittedName>
</protein>
<feature type="binding site" evidence="6">
    <location>
        <position position="345"/>
    </location>
    <ligand>
        <name>5-methoxybenzimidazolylcob(I)amide</name>
        <dbReference type="ChEBI" id="CHEBI:157765"/>
    </ligand>
</feature>
<evidence type="ECO:0000313" key="10">
    <source>
        <dbReference type="Proteomes" id="UP000231292"/>
    </source>
</evidence>
<dbReference type="Gene3D" id="3.40.50.11600">
    <property type="match status" value="1"/>
</dbReference>
<name>A0A2G9YI80_9BACT</name>
<evidence type="ECO:0000259" key="8">
    <source>
        <dbReference type="PROSITE" id="PS51656"/>
    </source>
</evidence>
<dbReference type="GO" id="GO:0008168">
    <property type="term" value="F:methyltransferase activity"/>
    <property type="evidence" value="ECO:0007669"/>
    <property type="project" value="InterPro"/>
</dbReference>
<keyword evidence="4 7" id="KW-0411">Iron-sulfur</keyword>
<dbReference type="NCBIfam" id="NF003195">
    <property type="entry name" value="PRK04165.1"/>
    <property type="match status" value="1"/>
</dbReference>
<dbReference type="InterPro" id="IPR011005">
    <property type="entry name" value="Dihydropteroate_synth-like_sf"/>
</dbReference>
<feature type="binding site" evidence="7">
    <location>
        <position position="25"/>
    </location>
    <ligand>
        <name>[4Fe-4S] cluster</name>
        <dbReference type="ChEBI" id="CHEBI:49883"/>
    </ligand>
</feature>
<sequence>MALSGLDIYRLLPKTNCRECGFATCLVFAMQLAKKAVSIDKCPSLSKESRAALEASAQPPIKLVTLGIGEAKFEAGNESVMFRHEEKFHRPCGIGFIIEDSLSNVLIKDKIIKINKLKFERIGQKLEVNLVAIKQKESAKRFTEVVKLVADNTSLALVLMSDDLTGLKQALDITANRKPLIYHATKENLPQIAELAKDYNAALVATGEDLDAVSGLTVELNNLGISELILETGDKPIAEKIWDLTQMRRLALKKNNRSLGYPSLVVINQADPFEEAQEAASYIAKYAGIVLIKGVEPFEILPLVTLRQNIYSDPQKPLQIEPKLYPIGQVNDKSPVLVTTNFSLTYYTVLGEVEASKIPSYIVSVDTEGMSVLTAWAAEKFTPHKITESINKLGVKDAVKHKRLIIPGYVAVISGELEDESGFEIIVGPKEAAGIPSFLKNLPINT</sequence>
<feature type="binding site" evidence="7">
    <location>
        <position position="20"/>
    </location>
    <ligand>
        <name>[4Fe-4S] cluster</name>
        <dbReference type="ChEBI" id="CHEBI:49883"/>
    </ligand>
</feature>
<evidence type="ECO:0000256" key="6">
    <source>
        <dbReference type="PIRSR" id="PIRSR000376-1"/>
    </source>
</evidence>